<organism evidence="4 5">
    <name type="scientific">Methanobrevibacter thaueri</name>
    <dbReference type="NCBI Taxonomy" id="190975"/>
    <lineage>
        <taxon>Archaea</taxon>
        <taxon>Methanobacteriati</taxon>
        <taxon>Methanobacteriota</taxon>
        <taxon>Methanomada group</taxon>
        <taxon>Methanobacteria</taxon>
        <taxon>Methanobacteriales</taxon>
        <taxon>Methanobacteriaceae</taxon>
        <taxon>Methanobrevibacter</taxon>
    </lineage>
</organism>
<dbReference type="GO" id="GO:0006750">
    <property type="term" value="P:glutathione biosynthetic process"/>
    <property type="evidence" value="ECO:0007669"/>
    <property type="project" value="InterPro"/>
</dbReference>
<dbReference type="EMBL" id="MZGS01000014">
    <property type="protein sequence ID" value="PWB88137.1"/>
    <property type="molecule type" value="Genomic_DNA"/>
</dbReference>
<dbReference type="PANTHER" id="PTHR34378">
    <property type="entry name" value="GLUTAMATE--CYSTEINE LIGASE, CHLOROPLASTIC"/>
    <property type="match status" value="1"/>
</dbReference>
<dbReference type="PANTHER" id="PTHR34378:SF1">
    <property type="entry name" value="GLUTAMATE--CYSTEINE LIGASE, CHLOROPLASTIC"/>
    <property type="match status" value="1"/>
</dbReference>
<name>A0A315XNZ9_9EURY</name>
<evidence type="ECO:0000256" key="2">
    <source>
        <dbReference type="ARBA" id="ARBA00022741"/>
    </source>
</evidence>
<reference evidence="4 5" key="1">
    <citation type="submission" date="2017-03" db="EMBL/GenBank/DDBJ databases">
        <title>Genome sequence of Methanobrevibacter thaueri.</title>
        <authorList>
            <person name="Poehlein A."/>
            <person name="Seedorf H."/>
            <person name="Daniel R."/>
        </authorList>
    </citation>
    <scope>NUCLEOTIDE SEQUENCE [LARGE SCALE GENOMIC DNA]</scope>
    <source>
        <strain evidence="4 5">DSM 11995</strain>
    </source>
</reference>
<dbReference type="InterPro" id="IPR035434">
    <property type="entry name" value="GCL_bact_plant"/>
</dbReference>
<evidence type="ECO:0000313" key="5">
    <source>
        <dbReference type="Proteomes" id="UP000251717"/>
    </source>
</evidence>
<protein>
    <recommendedName>
        <fullName evidence="6">Glutamate--cysteine ligase</fullName>
    </recommendedName>
</protein>
<evidence type="ECO:0000256" key="1">
    <source>
        <dbReference type="ARBA" id="ARBA00022598"/>
    </source>
</evidence>
<gene>
    <name evidence="4" type="ORF">MBBTH_02810</name>
</gene>
<dbReference type="AlphaFoldDB" id="A0A315XNZ9"/>
<dbReference type="SUPFAM" id="SSF55931">
    <property type="entry name" value="Glutamine synthetase/guanido kinase"/>
    <property type="match status" value="1"/>
</dbReference>
<keyword evidence="2" id="KW-0547">Nucleotide-binding</keyword>
<comment type="caution">
    <text evidence="4">The sequence shown here is derived from an EMBL/GenBank/DDBJ whole genome shotgun (WGS) entry which is preliminary data.</text>
</comment>
<sequence length="466" mass="54608">MINEERIRDKLYEEFIKPTNQDKNFIGIEIEIPIINLDKKAVDFDVVHTITDKFQKQFNDFKADGIDYDSNVFALKNPKNEDIVCYDCSYNNIEFAMGREKELFSINERFSEYYAFVKESFEEYNHTLTGMGINPYRKYNINEPIPSERYLMLYHHLKSFSNYENIPMHFHKYPEYGMFSSASQVQLDVTRENLIQTINVFSKIEPIKALLFSNSVLYGEDDKYTCFRDALWEYSTHGVNPHNIGVYDVDFKDINDLQAYLESLNIYCVMRDGAYINFPSMNLLEYFKQDYVSGEIYCDGEYRKIDVKPLISDIKYLRPFKFINLTFRGTVEFRSICTQPIRDSMCVAAFHMGLKDKLDELEEIVSKDNVLYHRGYTAGELRKLLIQDKLPEFINLDCLCDLSREIVDLACDGLEQRGIGEEIFLNPLYDRIKRRSNPGKDVIKSVNNGTEIEKIIEDYGKLGITI</sequence>
<dbReference type="OrthoDB" id="76706at2157"/>
<dbReference type="GO" id="GO:0004357">
    <property type="term" value="F:glutamate-cysteine ligase activity"/>
    <property type="evidence" value="ECO:0007669"/>
    <property type="project" value="InterPro"/>
</dbReference>
<dbReference type="Gene3D" id="3.30.590.20">
    <property type="match status" value="1"/>
</dbReference>
<evidence type="ECO:0000313" key="4">
    <source>
        <dbReference type="EMBL" id="PWB88137.1"/>
    </source>
</evidence>
<accession>A0A315XNZ9</accession>
<keyword evidence="5" id="KW-1185">Reference proteome</keyword>
<dbReference type="Proteomes" id="UP000251717">
    <property type="component" value="Unassembled WGS sequence"/>
</dbReference>
<evidence type="ECO:0008006" key="6">
    <source>
        <dbReference type="Google" id="ProtNLM"/>
    </source>
</evidence>
<proteinExistence type="predicted"/>
<dbReference type="InterPro" id="IPR014746">
    <property type="entry name" value="Gln_synth/guanido_kin_cat_dom"/>
</dbReference>
<dbReference type="GO" id="GO:0005524">
    <property type="term" value="F:ATP binding"/>
    <property type="evidence" value="ECO:0007669"/>
    <property type="project" value="UniProtKB-KW"/>
</dbReference>
<keyword evidence="3" id="KW-0067">ATP-binding</keyword>
<dbReference type="RefSeq" id="WP_116591269.1">
    <property type="nucleotide sequence ID" value="NZ_MZGS01000014.1"/>
</dbReference>
<keyword evidence="1" id="KW-0436">Ligase</keyword>
<evidence type="ECO:0000256" key="3">
    <source>
        <dbReference type="ARBA" id="ARBA00022840"/>
    </source>
</evidence>